<evidence type="ECO:0000313" key="3">
    <source>
        <dbReference type="EMBL" id="KOA19434.1"/>
    </source>
</evidence>
<organism evidence="3 4">
    <name type="scientific">Clostridium homopropionicum DSM 5847</name>
    <dbReference type="NCBI Taxonomy" id="1121318"/>
    <lineage>
        <taxon>Bacteria</taxon>
        <taxon>Bacillati</taxon>
        <taxon>Bacillota</taxon>
        <taxon>Clostridia</taxon>
        <taxon>Eubacteriales</taxon>
        <taxon>Clostridiaceae</taxon>
        <taxon>Clostridium</taxon>
    </lineage>
</organism>
<feature type="domain" description="AB hydrolase-1" evidence="2">
    <location>
        <begin position="29"/>
        <end position="283"/>
    </location>
</feature>
<keyword evidence="4" id="KW-1185">Reference proteome</keyword>
<dbReference type="PRINTS" id="PR00111">
    <property type="entry name" value="ABHYDROLASE"/>
</dbReference>
<accession>A0A0L6Z8Z0</accession>
<dbReference type="Pfam" id="PF00561">
    <property type="entry name" value="Abhydrolase_1"/>
    <property type="match status" value="1"/>
</dbReference>
<reference evidence="4" key="1">
    <citation type="submission" date="2015-08" db="EMBL/GenBank/DDBJ databases">
        <title>Genome sequence of the strict anaerobe Clostridium homopropionicum LuHBu1 (DSM 5847T).</title>
        <authorList>
            <person name="Poehlein A."/>
            <person name="Beck M."/>
            <person name="Schiel-Bengelsdorf B."/>
            <person name="Bengelsdorf F.R."/>
            <person name="Daniel R."/>
            <person name="Duerre P."/>
        </authorList>
    </citation>
    <scope>NUCLEOTIDE SEQUENCE [LARGE SCALE GENOMIC DNA]</scope>
    <source>
        <strain evidence="4">DSM 5847</strain>
    </source>
</reference>
<keyword evidence="1 3" id="KW-0378">Hydrolase</keyword>
<dbReference type="InterPro" id="IPR000639">
    <property type="entry name" value="Epox_hydrolase-like"/>
</dbReference>
<dbReference type="SUPFAM" id="SSF53474">
    <property type="entry name" value="alpha/beta-Hydrolases"/>
    <property type="match status" value="1"/>
</dbReference>
<dbReference type="GO" id="GO:0016020">
    <property type="term" value="C:membrane"/>
    <property type="evidence" value="ECO:0007669"/>
    <property type="project" value="TreeGrafter"/>
</dbReference>
<protein>
    <submittedName>
        <fullName evidence="3">Tropinesterase</fullName>
        <ecNumber evidence="3">3.1.1.10</ecNumber>
    </submittedName>
</protein>
<dbReference type="PANTHER" id="PTHR43798:SF31">
    <property type="entry name" value="AB HYDROLASE SUPERFAMILY PROTEIN YCLE"/>
    <property type="match status" value="1"/>
</dbReference>
<gene>
    <name evidence="3" type="ORF">CLHOM_22250</name>
</gene>
<sequence>MTNGITLKSIKISNGETIGYRECGTGNKILLLVHGNMTSSKHWDVLMENLPNDYKIYAPDLRGMGISTYNNQINSIKDFTDDIKAFADELGLKNFIIAGWSTGGCVAMQLAASYPDYVKKLILVESGGIKGYPVFKKDTKGQIILTELVTTREELSKDPLQVLPILNAYVKKDEEFLKNVWRSTIYTHNEPSPEKFHEYMHDMMTQRNLVDLDYALITFNISHEHNGVVQGTGEVDNIVAPTLVLQGERDIVVPTIMGQGIKDGIGDNATLVMLPCGHSPLIDCLDLLIENIINFTK</sequence>
<dbReference type="STRING" id="36844.SAMN04488501_11373"/>
<dbReference type="Proteomes" id="UP000037043">
    <property type="component" value="Unassembled WGS sequence"/>
</dbReference>
<dbReference type="AlphaFoldDB" id="A0A0L6Z8Z0"/>
<name>A0A0L6Z8Z0_9CLOT</name>
<dbReference type="PATRIC" id="fig|1121318.3.peg.2234"/>
<evidence type="ECO:0000259" key="2">
    <source>
        <dbReference type="Pfam" id="PF00561"/>
    </source>
</evidence>
<comment type="caution">
    <text evidence="3">The sequence shown here is derived from an EMBL/GenBank/DDBJ whole genome shotgun (WGS) entry which is preliminary data.</text>
</comment>
<dbReference type="EC" id="3.1.1.10" evidence="3"/>
<dbReference type="PRINTS" id="PR00412">
    <property type="entry name" value="EPOXHYDRLASE"/>
</dbReference>
<dbReference type="InterPro" id="IPR029058">
    <property type="entry name" value="AB_hydrolase_fold"/>
</dbReference>
<dbReference type="InterPro" id="IPR050266">
    <property type="entry name" value="AB_hydrolase_sf"/>
</dbReference>
<dbReference type="EMBL" id="LHUR01000024">
    <property type="protein sequence ID" value="KOA19434.1"/>
    <property type="molecule type" value="Genomic_DNA"/>
</dbReference>
<dbReference type="RefSeq" id="WP_052221742.1">
    <property type="nucleotide sequence ID" value="NZ_LHUR01000024.1"/>
</dbReference>
<dbReference type="PANTHER" id="PTHR43798">
    <property type="entry name" value="MONOACYLGLYCEROL LIPASE"/>
    <property type="match status" value="1"/>
</dbReference>
<proteinExistence type="predicted"/>
<evidence type="ECO:0000256" key="1">
    <source>
        <dbReference type="ARBA" id="ARBA00022801"/>
    </source>
</evidence>
<dbReference type="GO" id="GO:0050357">
    <property type="term" value="F:tropinesterase activity"/>
    <property type="evidence" value="ECO:0007669"/>
    <property type="project" value="UniProtKB-EC"/>
</dbReference>
<dbReference type="Gene3D" id="3.40.50.1820">
    <property type="entry name" value="alpha/beta hydrolase"/>
    <property type="match status" value="1"/>
</dbReference>
<dbReference type="InterPro" id="IPR000073">
    <property type="entry name" value="AB_hydrolase_1"/>
</dbReference>
<evidence type="ECO:0000313" key="4">
    <source>
        <dbReference type="Proteomes" id="UP000037043"/>
    </source>
</evidence>